<accession>A0ABR4J3N8</accession>
<protein>
    <submittedName>
        <fullName evidence="1">Uncharacterized protein</fullName>
    </submittedName>
</protein>
<dbReference type="EMBL" id="JBFXLU010000218">
    <property type="protein sequence ID" value="KAL2834651.1"/>
    <property type="molecule type" value="Genomic_DNA"/>
</dbReference>
<keyword evidence="2" id="KW-1185">Reference proteome</keyword>
<evidence type="ECO:0000313" key="1">
    <source>
        <dbReference type="EMBL" id="KAL2834651.1"/>
    </source>
</evidence>
<evidence type="ECO:0000313" key="2">
    <source>
        <dbReference type="Proteomes" id="UP001610446"/>
    </source>
</evidence>
<organism evidence="1 2">
    <name type="scientific">Aspergillus pseudoustus</name>
    <dbReference type="NCBI Taxonomy" id="1810923"/>
    <lineage>
        <taxon>Eukaryota</taxon>
        <taxon>Fungi</taxon>
        <taxon>Dikarya</taxon>
        <taxon>Ascomycota</taxon>
        <taxon>Pezizomycotina</taxon>
        <taxon>Eurotiomycetes</taxon>
        <taxon>Eurotiomycetidae</taxon>
        <taxon>Eurotiales</taxon>
        <taxon>Aspergillaceae</taxon>
        <taxon>Aspergillus</taxon>
        <taxon>Aspergillus subgen. Nidulantes</taxon>
    </lineage>
</organism>
<reference evidence="1 2" key="1">
    <citation type="submission" date="2024-07" db="EMBL/GenBank/DDBJ databases">
        <title>Section-level genome sequencing and comparative genomics of Aspergillus sections Usti and Cavernicolus.</title>
        <authorList>
            <consortium name="Lawrence Berkeley National Laboratory"/>
            <person name="Nybo J.L."/>
            <person name="Vesth T.C."/>
            <person name="Theobald S."/>
            <person name="Frisvad J.C."/>
            <person name="Larsen T.O."/>
            <person name="Kjaerboelling I."/>
            <person name="Rothschild-Mancinelli K."/>
            <person name="Lyhne E.K."/>
            <person name="Kogle M.E."/>
            <person name="Barry K."/>
            <person name="Clum A."/>
            <person name="Na H."/>
            <person name="Ledsgaard L."/>
            <person name="Lin J."/>
            <person name="Lipzen A."/>
            <person name="Kuo A."/>
            <person name="Riley R."/>
            <person name="Mondo S."/>
            <person name="Labutti K."/>
            <person name="Haridas S."/>
            <person name="Pangalinan J."/>
            <person name="Salamov A.A."/>
            <person name="Simmons B.A."/>
            <person name="Magnuson J.K."/>
            <person name="Chen J."/>
            <person name="Drula E."/>
            <person name="Henrissat B."/>
            <person name="Wiebenga A."/>
            <person name="Lubbers R.J."/>
            <person name="Gomes A.C."/>
            <person name="Makela M.R."/>
            <person name="Stajich J."/>
            <person name="Grigoriev I.V."/>
            <person name="Mortensen U.H."/>
            <person name="De Vries R.P."/>
            <person name="Baker S.E."/>
            <person name="Andersen M.R."/>
        </authorList>
    </citation>
    <scope>NUCLEOTIDE SEQUENCE [LARGE SCALE GENOMIC DNA]</scope>
    <source>
        <strain evidence="1 2">CBS 123904</strain>
    </source>
</reference>
<name>A0ABR4J3N8_9EURO</name>
<dbReference type="Proteomes" id="UP001610446">
    <property type="component" value="Unassembled WGS sequence"/>
</dbReference>
<sequence length="285" mass="31914">MSTNHFYYERYANSMMFRGHGHGFYDPPSNSDARPGICGYIDDGGIWQKMVDLKDDTAVNDLKLSNLGTVQLKPTEKQTWGPLHTNTVKRTDVQVGANLSLSSLGVPLDCSGVLKYSLNSSFGAILLCNDAVEMDSYGHKDTFMRWAKANAELLRKIWPDITNHGFYVMTSTWSARDIYINSLHNQEDNVVIGFKAMVPGAGGVGLSTEYYRGQSGGNWHHPIVTGDERKVIFFGGIHLSFNKLFRRFNKQDQVEWTGYRGAGDTFLVRDGDDAYEVQMSVVSLQ</sequence>
<proteinExistence type="predicted"/>
<gene>
    <name evidence="1" type="ORF">BJY01DRAFT_252974</name>
</gene>
<comment type="caution">
    <text evidence="1">The sequence shown here is derived from an EMBL/GenBank/DDBJ whole genome shotgun (WGS) entry which is preliminary data.</text>
</comment>